<keyword evidence="5 6" id="KW-0472">Membrane</keyword>
<dbReference type="PANTHER" id="PTHR23427:SF2">
    <property type="entry name" value="SURFEIT LOCUS PROTEIN 1"/>
    <property type="match status" value="1"/>
</dbReference>
<dbReference type="PROSITE" id="PS50895">
    <property type="entry name" value="SURF1"/>
    <property type="match status" value="1"/>
</dbReference>
<dbReference type="InterPro" id="IPR045214">
    <property type="entry name" value="Surf1/Surf4"/>
</dbReference>
<feature type="transmembrane region" description="Helical" evidence="6">
    <location>
        <begin position="12"/>
        <end position="34"/>
    </location>
</feature>
<dbReference type="InterPro" id="IPR002994">
    <property type="entry name" value="Surf1/Shy1"/>
</dbReference>
<feature type="region of interest" description="Disordered" evidence="7">
    <location>
        <begin position="246"/>
        <end position="305"/>
    </location>
</feature>
<evidence type="ECO:0000256" key="2">
    <source>
        <dbReference type="ARBA" id="ARBA00007165"/>
    </source>
</evidence>
<comment type="similarity">
    <text evidence="2 6">Belongs to the SURF1 family.</text>
</comment>
<keyword evidence="6" id="KW-1003">Cell membrane</keyword>
<accession>A0ABT1HW04</accession>
<evidence type="ECO:0000313" key="8">
    <source>
        <dbReference type="EMBL" id="MCP2259709.1"/>
    </source>
</evidence>
<comment type="caution">
    <text evidence="8">The sequence shown here is derived from an EMBL/GenBank/DDBJ whole genome shotgun (WGS) entry which is preliminary data.</text>
</comment>
<feature type="compositionally biased region" description="Basic and acidic residues" evidence="7">
    <location>
        <begin position="296"/>
        <end position="305"/>
    </location>
</feature>
<comment type="subcellular location">
    <subcellularLocation>
        <location evidence="6">Cell membrane</location>
        <topology evidence="6">Multi-pass membrane protein</topology>
    </subcellularLocation>
    <subcellularLocation>
        <location evidence="1">Membrane</location>
    </subcellularLocation>
</comment>
<organism evidence="8 9">
    <name type="scientific">Streptoalloteichus tenebrarius (strain ATCC 17920 / DSM 40477 / JCM 4838 / CBS 697.72 / NBRC 16177 / NCIMB 11028 / NRRL B-12390 / A12253. 1 / ISP 5477)</name>
    <name type="common">Streptomyces tenebrarius</name>
    <dbReference type="NCBI Taxonomy" id="1933"/>
    <lineage>
        <taxon>Bacteria</taxon>
        <taxon>Bacillati</taxon>
        <taxon>Actinomycetota</taxon>
        <taxon>Actinomycetes</taxon>
        <taxon>Pseudonocardiales</taxon>
        <taxon>Pseudonocardiaceae</taxon>
        <taxon>Streptoalloteichus</taxon>
    </lineage>
</organism>
<gene>
    <name evidence="8" type="ORF">LX15_003415</name>
</gene>
<evidence type="ECO:0000256" key="5">
    <source>
        <dbReference type="ARBA" id="ARBA00023136"/>
    </source>
</evidence>
<feature type="compositionally biased region" description="Acidic residues" evidence="7">
    <location>
        <begin position="255"/>
        <end position="269"/>
    </location>
</feature>
<evidence type="ECO:0000313" key="9">
    <source>
        <dbReference type="Proteomes" id="UP001205311"/>
    </source>
</evidence>
<evidence type="ECO:0000256" key="7">
    <source>
        <dbReference type="SAM" id="MobiDB-lite"/>
    </source>
</evidence>
<reference evidence="8 9" key="1">
    <citation type="submission" date="2022-06" db="EMBL/GenBank/DDBJ databases">
        <title>Genomic Encyclopedia of Archaeal and Bacterial Type Strains, Phase II (KMG-II): from individual species to whole genera.</title>
        <authorList>
            <person name="Goeker M."/>
        </authorList>
    </citation>
    <scope>NUCLEOTIDE SEQUENCE [LARGE SCALE GENOMIC DNA]</scope>
    <source>
        <strain evidence="8 9">DSM 40477</strain>
    </source>
</reference>
<dbReference type="Proteomes" id="UP001205311">
    <property type="component" value="Unassembled WGS sequence"/>
</dbReference>
<sequence length="305" mass="33163">MRLRFLLRPGWLAAIVLVGVFAALAFTVLAPWQYHRHEEKKALIDNVQNAERLPPAPLEEVLPAGQAPDNRTEWRRVVLTGSYVPQGEALLRLRSVQGKAAYEVLTPFRLASGAGTVLVNRGYVHPVEGNKVPSYAAPPTGQVDVVAHVRVDEVDGANRDALTEFGHLQVYVANAATVGRATGLDLRPGFFTLVEGQPGVLGAMPLPDLTTGPHLAYSLQWAGFAIMAILGLGYFVVREARPDRPRRVSVRDALADEDDDDENEDDSEGADGAHDRGVDDEPVEPARTGSAAQGRRAVDRSRYPR</sequence>
<evidence type="ECO:0000256" key="1">
    <source>
        <dbReference type="ARBA" id="ARBA00004370"/>
    </source>
</evidence>
<evidence type="ECO:0000256" key="4">
    <source>
        <dbReference type="ARBA" id="ARBA00022989"/>
    </source>
</evidence>
<keyword evidence="9" id="KW-1185">Reference proteome</keyword>
<dbReference type="CDD" id="cd06662">
    <property type="entry name" value="SURF1"/>
    <property type="match status" value="1"/>
</dbReference>
<evidence type="ECO:0000256" key="6">
    <source>
        <dbReference type="RuleBase" id="RU363076"/>
    </source>
</evidence>
<feature type="transmembrane region" description="Helical" evidence="6">
    <location>
        <begin position="215"/>
        <end position="237"/>
    </location>
</feature>
<keyword evidence="3 6" id="KW-0812">Transmembrane</keyword>
<dbReference type="EMBL" id="JAMTCP010000019">
    <property type="protein sequence ID" value="MCP2259709.1"/>
    <property type="molecule type" value="Genomic_DNA"/>
</dbReference>
<evidence type="ECO:0000256" key="3">
    <source>
        <dbReference type="ARBA" id="ARBA00022692"/>
    </source>
</evidence>
<name>A0ABT1HW04_STRSD</name>
<protein>
    <recommendedName>
        <fullName evidence="6">SURF1-like protein</fullName>
    </recommendedName>
</protein>
<dbReference type="PANTHER" id="PTHR23427">
    <property type="entry name" value="SURFEIT LOCUS PROTEIN"/>
    <property type="match status" value="1"/>
</dbReference>
<proteinExistence type="inferred from homology"/>
<dbReference type="RefSeq" id="WP_253670593.1">
    <property type="nucleotide sequence ID" value="NZ_JAMTCP010000019.1"/>
</dbReference>
<dbReference type="Pfam" id="PF02104">
    <property type="entry name" value="SURF1"/>
    <property type="match status" value="1"/>
</dbReference>
<keyword evidence="4 6" id="KW-1133">Transmembrane helix</keyword>